<dbReference type="EMBL" id="AMGX01000008">
    <property type="protein sequence ID" value="EXJ70763.1"/>
    <property type="molecule type" value="Genomic_DNA"/>
</dbReference>
<comment type="caution">
    <text evidence="8">The sequence shown here is derived from an EMBL/GenBank/DDBJ whole genome shotgun (WGS) entry which is preliminary data.</text>
</comment>
<evidence type="ECO:0000259" key="7">
    <source>
        <dbReference type="Pfam" id="PF17390"/>
    </source>
</evidence>
<dbReference type="Gene3D" id="2.60.420.10">
    <property type="entry name" value="Maltose phosphorylase, domain 3"/>
    <property type="match status" value="1"/>
</dbReference>
<dbReference type="Pfam" id="PF17389">
    <property type="entry name" value="Bac_rhamnosid6H"/>
    <property type="match status" value="1"/>
</dbReference>
<dbReference type="Gene3D" id="2.60.120.260">
    <property type="entry name" value="Galactose-binding domain-like"/>
    <property type="match status" value="2"/>
</dbReference>
<comment type="catalytic activity">
    <reaction evidence="1">
        <text>Hydrolysis of terminal non-reducing alpha-L-rhamnose residues in alpha-L-rhamnosides.</text>
        <dbReference type="EC" id="3.2.1.40"/>
    </reaction>
</comment>
<evidence type="ECO:0000313" key="8">
    <source>
        <dbReference type="EMBL" id="EXJ70763.1"/>
    </source>
</evidence>
<dbReference type="InterPro" id="IPR008928">
    <property type="entry name" value="6-hairpin_glycosidase_sf"/>
</dbReference>
<dbReference type="GO" id="GO:0005975">
    <property type="term" value="P:carbohydrate metabolic process"/>
    <property type="evidence" value="ECO:0007669"/>
    <property type="project" value="InterPro"/>
</dbReference>
<dbReference type="Pfam" id="PF17390">
    <property type="entry name" value="Bac_rhamnosid_C"/>
    <property type="match status" value="1"/>
</dbReference>
<sequence length="909" mass="102058">MERSGHIVSDVRFEHCQPGHTLGLPYDRPRLSWKFYNVDSAFRQAAYEVEVYAPSADTGTTLLCCRKVNSSQSRLVPWPCDEALISRQEVSVRVRIWSCHGSSSSWSQPVIFETGLLTRADWDCQRIAAPSMPPTAGPCAEQLFRRAFWLRSRVRRARLYVTAQGLYQVEINGQQIGDFLAPGWTNYNHRILHQTYDVTHLLTGAPEENCIGIRLAEGWFSGRLGFLGGRRHLWGPYPTVMAQLEIIYEDHSTERICTDKTWLTTAGPAKAAEIYDGEKYDGTAEIDGWSEPSNPTHVFDPAPWREADEKPPLSDTIQIVPDFGAPGTRKQTIAPVQKIITPRGKVVLDFGQNLVGYVRIKAVKGKRGDRISLEHAEVMENNELGRRPLRICQALDQYTLKGAESGEQWEPRFTFHGFRYCQVDGWPVEAPELQDSLVAVVCHSEMEPVGHFLCSDKMLNKLHENTVWSMKGNFLSIPTDCPQRDERLGWTGDIALFAPSAAKLYDCYSFLQNWLVDVVYEQDLRGGIPPLVSPNAFQGVEFWGDPWPCSIWHDVTIRVPWALYVASGDQDILARNYGSMKTWLTRIPRDMKTTTVNRLWDRECFQLGDWLDPSAPPDQPATSKTDATLVADAFLVHNLDLVYQIAEVLGDTEGARVFEAEARATRQQFVHEYISASGRVVSDSQTAYALAICFDLLPTAAQRTNAGERLAKLVRREHFKIETGFAGTPFICEALVRAGHGAVAYAMLLNRECPSWLYPVTMGATTTWERWDSMLPDGSINPGEMTSFNHYSHGAVISFLHERLAGLRCVEPGWKKSRAAPVISGGITHAEVSYNTPYGKVGCSWSIEGEQFTLAVEVPPTTTMEVVLPTESGERTELVKAGKWTFSGRHRPDRAWPVTPISKMPWVEG</sequence>
<evidence type="ECO:0000256" key="1">
    <source>
        <dbReference type="ARBA" id="ARBA00001445"/>
    </source>
</evidence>
<gene>
    <name evidence="8" type="ORF">A1O5_05753</name>
</gene>
<dbReference type="InterPro" id="IPR035396">
    <property type="entry name" value="Bac_rhamnosid6H"/>
</dbReference>
<evidence type="ECO:0000256" key="3">
    <source>
        <dbReference type="ARBA" id="ARBA00022801"/>
    </source>
</evidence>
<name>W9WS51_9EURO</name>
<evidence type="ECO:0000313" key="9">
    <source>
        <dbReference type="Proteomes" id="UP000019471"/>
    </source>
</evidence>
<keyword evidence="3" id="KW-0378">Hydrolase</keyword>
<accession>W9WS51</accession>
<protein>
    <recommendedName>
        <fullName evidence="2">alpha-L-rhamnosidase</fullName>
        <ecNumber evidence="2">3.2.1.40</ecNumber>
    </recommendedName>
</protein>
<keyword evidence="9" id="KW-1185">Reference proteome</keyword>
<evidence type="ECO:0000259" key="5">
    <source>
        <dbReference type="Pfam" id="PF08531"/>
    </source>
</evidence>
<dbReference type="Proteomes" id="UP000019471">
    <property type="component" value="Unassembled WGS sequence"/>
</dbReference>
<dbReference type="RefSeq" id="XP_007744542.1">
    <property type="nucleotide sequence ID" value="XM_007746352.1"/>
</dbReference>
<dbReference type="InterPro" id="IPR013737">
    <property type="entry name" value="Bac_rhamnosid_N"/>
</dbReference>
<dbReference type="InterPro" id="IPR008902">
    <property type="entry name" value="Rhamnosid_concanavalin"/>
</dbReference>
<dbReference type="GO" id="GO:0030596">
    <property type="term" value="F:alpha-L-rhamnosidase activity"/>
    <property type="evidence" value="ECO:0007669"/>
    <property type="project" value="UniProtKB-EC"/>
</dbReference>
<feature type="domain" description="Alpha-L-rhamnosidase concanavalin-like" evidence="4">
    <location>
        <begin position="341"/>
        <end position="442"/>
    </location>
</feature>
<dbReference type="PANTHER" id="PTHR33307:SF6">
    <property type="entry name" value="ALPHA-RHAMNOSIDASE (EUROFUNG)-RELATED"/>
    <property type="match status" value="1"/>
</dbReference>
<reference evidence="8 9" key="1">
    <citation type="submission" date="2013-03" db="EMBL/GenBank/DDBJ databases">
        <title>The Genome Sequence of Cladophialophora psammophila CBS 110553.</title>
        <authorList>
            <consortium name="The Broad Institute Genomics Platform"/>
            <person name="Cuomo C."/>
            <person name="de Hoog S."/>
            <person name="Gorbushina A."/>
            <person name="Walker B."/>
            <person name="Young S.K."/>
            <person name="Zeng Q."/>
            <person name="Gargeya S."/>
            <person name="Fitzgerald M."/>
            <person name="Haas B."/>
            <person name="Abouelleil A."/>
            <person name="Allen A.W."/>
            <person name="Alvarado L."/>
            <person name="Arachchi H.M."/>
            <person name="Berlin A.M."/>
            <person name="Chapman S.B."/>
            <person name="Gainer-Dewar J."/>
            <person name="Goldberg J."/>
            <person name="Griggs A."/>
            <person name="Gujja S."/>
            <person name="Hansen M."/>
            <person name="Howarth C."/>
            <person name="Imamovic A."/>
            <person name="Ireland A."/>
            <person name="Larimer J."/>
            <person name="McCowan C."/>
            <person name="Murphy C."/>
            <person name="Pearson M."/>
            <person name="Poon T.W."/>
            <person name="Priest M."/>
            <person name="Roberts A."/>
            <person name="Saif S."/>
            <person name="Shea T."/>
            <person name="Sisk P."/>
            <person name="Sykes S."/>
            <person name="Wortman J."/>
            <person name="Nusbaum C."/>
            <person name="Birren B."/>
        </authorList>
    </citation>
    <scope>NUCLEOTIDE SEQUENCE [LARGE SCALE GENOMIC DNA]</scope>
    <source>
        <strain evidence="8 9">CBS 110553</strain>
    </source>
</reference>
<feature type="domain" description="Alpha-L-rhamnosidase C-terminal" evidence="7">
    <location>
        <begin position="806"/>
        <end position="880"/>
    </location>
</feature>
<proteinExistence type="predicted"/>
<dbReference type="SUPFAM" id="SSF48208">
    <property type="entry name" value="Six-hairpin glycosidases"/>
    <property type="match status" value="1"/>
</dbReference>
<dbReference type="AlphaFoldDB" id="W9WS51"/>
<dbReference type="PANTHER" id="PTHR33307">
    <property type="entry name" value="ALPHA-RHAMNOSIDASE (EUROFUNG)"/>
    <property type="match status" value="1"/>
</dbReference>
<evidence type="ECO:0000259" key="6">
    <source>
        <dbReference type="Pfam" id="PF17389"/>
    </source>
</evidence>
<evidence type="ECO:0000259" key="4">
    <source>
        <dbReference type="Pfam" id="PF05592"/>
    </source>
</evidence>
<dbReference type="Gene3D" id="2.60.40.10">
    <property type="entry name" value="Immunoglobulins"/>
    <property type="match status" value="1"/>
</dbReference>
<dbReference type="Pfam" id="PF25788">
    <property type="entry name" value="Ig_Rha78A_N"/>
    <property type="match status" value="1"/>
</dbReference>
<dbReference type="InterPro" id="IPR013783">
    <property type="entry name" value="Ig-like_fold"/>
</dbReference>
<dbReference type="EC" id="3.2.1.40" evidence="2"/>
<dbReference type="STRING" id="1182543.W9WS51"/>
<dbReference type="GeneID" id="19190469"/>
<organism evidence="8 9">
    <name type="scientific">Cladophialophora psammophila CBS 110553</name>
    <dbReference type="NCBI Taxonomy" id="1182543"/>
    <lineage>
        <taxon>Eukaryota</taxon>
        <taxon>Fungi</taxon>
        <taxon>Dikarya</taxon>
        <taxon>Ascomycota</taxon>
        <taxon>Pezizomycotina</taxon>
        <taxon>Eurotiomycetes</taxon>
        <taxon>Chaetothyriomycetidae</taxon>
        <taxon>Chaetothyriales</taxon>
        <taxon>Herpotrichiellaceae</taxon>
        <taxon>Cladophialophora</taxon>
    </lineage>
</organism>
<dbReference type="InterPro" id="IPR016007">
    <property type="entry name" value="Alpha_rhamnosid"/>
</dbReference>
<dbReference type="Pfam" id="PF05592">
    <property type="entry name" value="Bac_rhamnosid"/>
    <property type="match status" value="1"/>
</dbReference>
<dbReference type="Pfam" id="PF08531">
    <property type="entry name" value="Bac_rhamnosid_N"/>
    <property type="match status" value="1"/>
</dbReference>
<dbReference type="PIRSF" id="PIRSF010631">
    <property type="entry name" value="A-rhamnsds"/>
    <property type="match status" value="1"/>
</dbReference>
<dbReference type="HOGENOM" id="CLU_002926_0_0_1"/>
<dbReference type="Gene3D" id="1.50.10.10">
    <property type="match status" value="1"/>
</dbReference>
<dbReference type="InterPro" id="IPR035398">
    <property type="entry name" value="Bac_rhamnosid_C"/>
</dbReference>
<dbReference type="eggNOG" id="ENOG502QXBB">
    <property type="taxonomic scope" value="Eukaryota"/>
</dbReference>
<dbReference type="OrthoDB" id="10036721at2759"/>
<feature type="domain" description="Alpha-L-rhamnosidase six-hairpin glycosidase" evidence="6">
    <location>
        <begin position="449"/>
        <end position="803"/>
    </location>
</feature>
<evidence type="ECO:0000256" key="2">
    <source>
        <dbReference type="ARBA" id="ARBA00012652"/>
    </source>
</evidence>
<dbReference type="InterPro" id="IPR012341">
    <property type="entry name" value="6hp_glycosidase-like_sf"/>
</dbReference>
<feature type="domain" description="Bacterial alpha-L-rhamnosidase N-terminal" evidence="5">
    <location>
        <begin position="153"/>
        <end position="309"/>
    </location>
</feature>